<evidence type="ECO:0000313" key="1">
    <source>
        <dbReference type="EMBL" id="TQW00723.1"/>
    </source>
</evidence>
<protein>
    <submittedName>
        <fullName evidence="1">Uncharacterized protein</fullName>
    </submittedName>
</protein>
<evidence type="ECO:0000313" key="2">
    <source>
        <dbReference type="Proteomes" id="UP000315783"/>
    </source>
</evidence>
<comment type="caution">
    <text evidence="1">The sequence shown here is derived from an EMBL/GenBank/DDBJ whole genome shotgun (WGS) entry which is preliminary data.</text>
</comment>
<proteinExistence type="predicted"/>
<accession>A0A545VG74</accession>
<keyword evidence="2" id="KW-1185">Reference proteome</keyword>
<dbReference type="EMBL" id="SPUK01000001">
    <property type="protein sequence ID" value="TQW00723.1"/>
    <property type="molecule type" value="Genomic_DNA"/>
</dbReference>
<sequence length="158" mass="17356">MNDSNGYTDMVHKFTSEPLFLAHSFVCTEYILSISGPVSICFPFRVQSAECIESITGLLDARRSSEPFVKCILQLSESTGWSVASRVVRRVVYAGSLDICRTRSFSPSAPAHPAIRQVIKCPCSGTKSRASIHRIEMSDVRKKKLPSNTDDLVGPTAT</sequence>
<gene>
    <name evidence="1" type="ORF">IF1G_00654</name>
</gene>
<organism evidence="1 2">
    <name type="scientific">Cordyceps javanica</name>
    <dbReference type="NCBI Taxonomy" id="43265"/>
    <lineage>
        <taxon>Eukaryota</taxon>
        <taxon>Fungi</taxon>
        <taxon>Dikarya</taxon>
        <taxon>Ascomycota</taxon>
        <taxon>Pezizomycotina</taxon>
        <taxon>Sordariomycetes</taxon>
        <taxon>Hypocreomycetidae</taxon>
        <taxon>Hypocreales</taxon>
        <taxon>Cordycipitaceae</taxon>
        <taxon>Cordyceps</taxon>
    </lineage>
</organism>
<name>A0A545VG74_9HYPO</name>
<reference evidence="1 2" key="1">
    <citation type="journal article" date="2019" name="Appl. Microbiol. Biotechnol.">
        <title>Genome sequence of Isaria javanica and comparative genome analysis insights into family S53 peptidase evolution in fungal entomopathogens.</title>
        <authorList>
            <person name="Lin R."/>
            <person name="Zhang X."/>
            <person name="Xin B."/>
            <person name="Zou M."/>
            <person name="Gao Y."/>
            <person name="Qin F."/>
            <person name="Hu Q."/>
            <person name="Xie B."/>
            <person name="Cheng X."/>
        </authorList>
    </citation>
    <scope>NUCLEOTIDE SEQUENCE [LARGE SCALE GENOMIC DNA]</scope>
    <source>
        <strain evidence="1 2">IJ1G</strain>
    </source>
</reference>
<dbReference type="Proteomes" id="UP000315783">
    <property type="component" value="Unassembled WGS sequence"/>
</dbReference>
<dbReference type="AlphaFoldDB" id="A0A545VG74"/>